<sequence length="229" mass="25965">MIDGLLSLIFFAIEFAILISVVLLNRDHPFFWTIISLLALLQLYQLSEFLICSGIAPAIFIRIAYVIITFLPPTGYFLSSQISGWKNQSNILGKDYILGFILGTGFAIYYLVDTASVTLLDCNPFFATYDSKFSLAYGIFYYGYIMFAIALLFYSIGFGVYKEENYPKKKYAILMLIGYLSFLVPMHLMTLIDVSWLNVVPSVMCKYAILLAITLGIFSFIKKSKTKTE</sequence>
<name>A0A9Y1BLZ3_9ARCH</name>
<accession>A0A9Y1BLZ3</accession>
<evidence type="ECO:0000313" key="2">
    <source>
        <dbReference type="EMBL" id="UJG41207.1"/>
    </source>
</evidence>
<feature type="transmembrane region" description="Helical" evidence="1">
    <location>
        <begin position="59"/>
        <end position="79"/>
    </location>
</feature>
<feature type="transmembrane region" description="Helical" evidence="1">
    <location>
        <begin position="91"/>
        <end position="112"/>
    </location>
</feature>
<feature type="transmembrane region" description="Helical" evidence="1">
    <location>
        <begin position="198"/>
        <end position="221"/>
    </location>
</feature>
<feature type="transmembrane region" description="Helical" evidence="1">
    <location>
        <begin position="139"/>
        <end position="161"/>
    </location>
</feature>
<feature type="transmembrane region" description="Helical" evidence="1">
    <location>
        <begin position="173"/>
        <end position="192"/>
    </location>
</feature>
<keyword evidence="1" id="KW-0812">Transmembrane</keyword>
<evidence type="ECO:0008006" key="3">
    <source>
        <dbReference type="Google" id="ProtNLM"/>
    </source>
</evidence>
<dbReference type="EMBL" id="CP084166">
    <property type="protein sequence ID" value="UJG41207.1"/>
    <property type="molecule type" value="Genomic_DNA"/>
</dbReference>
<gene>
    <name evidence="2" type="ORF">K9W45_01785</name>
</gene>
<feature type="transmembrane region" description="Helical" evidence="1">
    <location>
        <begin position="6"/>
        <end position="23"/>
    </location>
</feature>
<reference evidence="2" key="1">
    <citation type="journal article" date="2022" name="Nat. Microbiol.">
        <title>Unique mobile elements and scalable gene flow at the prokaryote-eukaryote boundary revealed by circularized Asgard archaea genomes.</title>
        <authorList>
            <person name="Wu F."/>
            <person name="Speth D.R."/>
            <person name="Philosof A."/>
            <person name="Cremiere A."/>
            <person name="Narayanan A."/>
            <person name="Barco R.A."/>
            <person name="Connon S.A."/>
            <person name="Amend J.P."/>
            <person name="Antoshechkin I.A."/>
            <person name="Orphan V.J."/>
        </authorList>
    </citation>
    <scope>NUCLEOTIDE SEQUENCE</scope>
    <source>
        <strain evidence="2">PM71</strain>
    </source>
</reference>
<proteinExistence type="predicted"/>
<evidence type="ECO:0000256" key="1">
    <source>
        <dbReference type="SAM" id="Phobius"/>
    </source>
</evidence>
<keyword evidence="1" id="KW-1133">Transmembrane helix</keyword>
<protein>
    <recommendedName>
        <fullName evidence="3">Histidine kinase N-terminal 7TM region domain-containing protein</fullName>
    </recommendedName>
</protein>
<dbReference type="AlphaFoldDB" id="A0A9Y1BLZ3"/>
<organism evidence="2">
    <name type="scientific">Candidatus Heimdallarchaeum aukensis</name>
    <dbReference type="NCBI Taxonomy" id="2876573"/>
    <lineage>
        <taxon>Archaea</taxon>
        <taxon>Promethearchaeati</taxon>
        <taxon>Candidatus Heimdallarchaeota</taxon>
        <taxon>Candidatus Heimdallarchaeia (ex Rinke et al. 2021) (nom. nud.)</taxon>
        <taxon>Candidatus Heimdallarchaeales</taxon>
        <taxon>Candidatus Heimdallarchaeaceae</taxon>
        <taxon>Candidatus Heimdallarchaeum</taxon>
    </lineage>
</organism>
<dbReference type="Proteomes" id="UP001201020">
    <property type="component" value="Chromosome"/>
</dbReference>
<feature type="transmembrane region" description="Helical" evidence="1">
    <location>
        <begin position="30"/>
        <end position="47"/>
    </location>
</feature>
<keyword evidence="1" id="KW-0472">Membrane</keyword>